<keyword evidence="3" id="KW-1185">Reference proteome</keyword>
<dbReference type="RefSeq" id="WP_071383498.1">
    <property type="nucleotide sequence ID" value="NZ_MLYO01000045.1"/>
</dbReference>
<gene>
    <name evidence="2" type="ORF">BIV23_26120</name>
</gene>
<dbReference type="EMBL" id="MLYO01000045">
    <property type="protein sequence ID" value="OIK01310.1"/>
    <property type="molecule type" value="Genomic_DNA"/>
</dbReference>
<organism evidence="2 3">
    <name type="scientific">Streptomyces monashensis</name>
    <dbReference type="NCBI Taxonomy" id="1678012"/>
    <lineage>
        <taxon>Bacteria</taxon>
        <taxon>Bacillati</taxon>
        <taxon>Actinomycetota</taxon>
        <taxon>Actinomycetes</taxon>
        <taxon>Kitasatosporales</taxon>
        <taxon>Streptomycetaceae</taxon>
        <taxon>Streptomyces</taxon>
    </lineage>
</organism>
<name>A0A1S2Q593_9ACTN</name>
<dbReference type="OrthoDB" id="4324398at2"/>
<sequence length="111" mass="12287">MRKLIHRILDRLSLMLAPGTGRRRAGGPPLTPDPTPWPDVRRTPAPLPTHRSPYCLHEPIDGSTTLLVRPYLAALERESTRQARRRLALVLAADFGIDLDQHLIGMQGAAA</sequence>
<proteinExistence type="predicted"/>
<dbReference type="Proteomes" id="UP000179642">
    <property type="component" value="Unassembled WGS sequence"/>
</dbReference>
<reference evidence="2 3" key="1">
    <citation type="submission" date="2016-10" db="EMBL/GenBank/DDBJ databases">
        <title>Genome sequence of Streptomyces sp. MUSC 1.</title>
        <authorList>
            <person name="Lee L.-H."/>
            <person name="Ser H.-L."/>
            <person name="Law J.W.-F."/>
        </authorList>
    </citation>
    <scope>NUCLEOTIDE SEQUENCE [LARGE SCALE GENOMIC DNA]</scope>
    <source>
        <strain evidence="2 3">MUSC 1</strain>
    </source>
</reference>
<evidence type="ECO:0000256" key="1">
    <source>
        <dbReference type="SAM" id="MobiDB-lite"/>
    </source>
</evidence>
<evidence type="ECO:0000313" key="2">
    <source>
        <dbReference type="EMBL" id="OIK01310.1"/>
    </source>
</evidence>
<feature type="region of interest" description="Disordered" evidence="1">
    <location>
        <begin position="18"/>
        <end position="55"/>
    </location>
</feature>
<comment type="caution">
    <text evidence="2">The sequence shown here is derived from an EMBL/GenBank/DDBJ whole genome shotgun (WGS) entry which is preliminary data.</text>
</comment>
<accession>A0A1S2Q593</accession>
<protein>
    <submittedName>
        <fullName evidence="2">Uncharacterized protein</fullName>
    </submittedName>
</protein>
<dbReference type="AlphaFoldDB" id="A0A1S2Q593"/>
<evidence type="ECO:0000313" key="3">
    <source>
        <dbReference type="Proteomes" id="UP000179642"/>
    </source>
</evidence>